<feature type="binding site" description="axial binding residue" evidence="14">
    <location>
        <position position="120"/>
    </location>
    <ligand>
        <name>heme</name>
        <dbReference type="ChEBI" id="CHEBI:30413"/>
    </ligand>
    <ligandPart>
        <name>Fe</name>
        <dbReference type="ChEBI" id="CHEBI:18248"/>
    </ligandPart>
</feature>
<comment type="pathway">
    <text evidence="2 14 15">Porphyrin-containing compound metabolism; protoporphyrin-IX biosynthesis; protoporphyrin-IX from protoporphyrinogen-IX: step 1/1.</text>
</comment>
<comment type="subunit">
    <text evidence="14">Homodimer.</text>
</comment>
<evidence type="ECO:0000256" key="8">
    <source>
        <dbReference type="ARBA" id="ARBA00022723"/>
    </source>
</evidence>
<keyword evidence="8 14" id="KW-0479">Metal-binding</keyword>
<evidence type="ECO:0000256" key="13">
    <source>
        <dbReference type="ARBA" id="ARBA00048390"/>
    </source>
</evidence>
<feature type="transmembrane region" description="Helical" evidence="14">
    <location>
        <begin position="155"/>
        <end position="173"/>
    </location>
</feature>
<keyword evidence="9 14" id="KW-1133">Transmembrane helix</keyword>
<name>A0ABU0S9N2_9HYPH</name>
<evidence type="ECO:0000256" key="15">
    <source>
        <dbReference type="PIRNR" id="PIRNR004638"/>
    </source>
</evidence>
<evidence type="ECO:0000256" key="10">
    <source>
        <dbReference type="ARBA" id="ARBA00023002"/>
    </source>
</evidence>
<accession>A0ABU0S9N2</accession>
<evidence type="ECO:0000256" key="9">
    <source>
        <dbReference type="ARBA" id="ARBA00022989"/>
    </source>
</evidence>
<evidence type="ECO:0000313" key="17">
    <source>
        <dbReference type="Proteomes" id="UP001237780"/>
    </source>
</evidence>
<comment type="similarity">
    <text evidence="3 14 15">Belongs to the HemJ family.</text>
</comment>
<organism evidence="16 17">
    <name type="scientific">Phyllobacterium ifriqiyense</name>
    <dbReference type="NCBI Taxonomy" id="314238"/>
    <lineage>
        <taxon>Bacteria</taxon>
        <taxon>Pseudomonadati</taxon>
        <taxon>Pseudomonadota</taxon>
        <taxon>Alphaproteobacteria</taxon>
        <taxon>Hyphomicrobiales</taxon>
        <taxon>Phyllobacteriaceae</taxon>
        <taxon>Phyllobacterium</taxon>
    </lineage>
</organism>
<evidence type="ECO:0000256" key="6">
    <source>
        <dbReference type="ARBA" id="ARBA00022617"/>
    </source>
</evidence>
<keyword evidence="7 14" id="KW-0812">Transmembrane</keyword>
<evidence type="ECO:0000256" key="4">
    <source>
        <dbReference type="ARBA" id="ARBA00017504"/>
    </source>
</evidence>
<dbReference type="PIRSF" id="PIRSF004638">
    <property type="entry name" value="UCP004638"/>
    <property type="match status" value="1"/>
</dbReference>
<keyword evidence="5 14" id="KW-1003">Cell membrane</keyword>
<evidence type="ECO:0000256" key="7">
    <source>
        <dbReference type="ARBA" id="ARBA00022692"/>
    </source>
</evidence>
<dbReference type="PANTHER" id="PTHR40255">
    <property type="entry name" value="UPF0093 MEMBRANE PROTEIN SLR1790"/>
    <property type="match status" value="1"/>
</dbReference>
<gene>
    <name evidence="16" type="ORF">QFZ34_002655</name>
</gene>
<feature type="binding site" description="axial binding residue" evidence="14">
    <location>
        <position position="45"/>
    </location>
    <ligand>
        <name>heme</name>
        <dbReference type="ChEBI" id="CHEBI:30413"/>
    </ligand>
    <ligandPart>
        <name>Fe</name>
        <dbReference type="ChEBI" id="CHEBI:18248"/>
    </ligandPart>
</feature>
<dbReference type="NCBIfam" id="TIGR00701">
    <property type="entry name" value="protoporphyrinogen oxidase HemJ"/>
    <property type="match status" value="1"/>
</dbReference>
<evidence type="ECO:0000313" key="16">
    <source>
        <dbReference type="EMBL" id="MDQ0997473.1"/>
    </source>
</evidence>
<evidence type="ECO:0000256" key="14">
    <source>
        <dbReference type="HAMAP-Rule" id="MF_02239"/>
    </source>
</evidence>
<dbReference type="Proteomes" id="UP001237780">
    <property type="component" value="Unassembled WGS sequence"/>
</dbReference>
<comment type="catalytic activity">
    <reaction evidence="13 14 15">
        <text>protoporphyrinogen IX + 3 A = protoporphyrin IX + 3 AH2</text>
        <dbReference type="Rhea" id="RHEA:62000"/>
        <dbReference type="ChEBI" id="CHEBI:13193"/>
        <dbReference type="ChEBI" id="CHEBI:17499"/>
        <dbReference type="ChEBI" id="CHEBI:57306"/>
        <dbReference type="ChEBI" id="CHEBI:57307"/>
    </reaction>
</comment>
<evidence type="ECO:0000256" key="12">
    <source>
        <dbReference type="ARBA" id="ARBA00023136"/>
    </source>
</evidence>
<feature type="transmembrane region" description="Helical" evidence="14">
    <location>
        <begin position="12"/>
        <end position="33"/>
    </location>
</feature>
<dbReference type="EMBL" id="JAUSZT010000003">
    <property type="protein sequence ID" value="MDQ0997473.1"/>
    <property type="molecule type" value="Genomic_DNA"/>
</dbReference>
<feature type="transmembrane region" description="Helical" evidence="14">
    <location>
        <begin position="115"/>
        <end position="134"/>
    </location>
</feature>
<dbReference type="GO" id="GO:0016491">
    <property type="term" value="F:oxidoreductase activity"/>
    <property type="evidence" value="ECO:0007669"/>
    <property type="project" value="UniProtKB-KW"/>
</dbReference>
<evidence type="ECO:0000256" key="3">
    <source>
        <dbReference type="ARBA" id="ARBA00006501"/>
    </source>
</evidence>
<dbReference type="PANTHER" id="PTHR40255:SF1">
    <property type="entry name" value="PROTOPORPHYRINOGEN IX OXIDASE"/>
    <property type="match status" value="1"/>
</dbReference>
<comment type="function">
    <text evidence="14 15">Catalyzes the oxidation of protoporphyrinogen IX to protoporphyrin IX.</text>
</comment>
<sequence>MTSSSGTSRNVPVLPRLIMAAVAIAAVGLVLIYPDRAYLWVKAIHVIAVISWMAGMLYLPRLFVYHCTAETGSVQSETFKLMENRLLKAIINPAMGLTWIAGLWLAWQSQAYLDGWFHVKFLAVILLSGVHGFFTKAVRLFAEDRNEKSARFWRLMNEVPTLLMIVIVIMVIIRPF</sequence>
<keyword evidence="17" id="KW-1185">Reference proteome</keyword>
<protein>
    <recommendedName>
        <fullName evidence="4 14">Protoporphyrinogen IX oxidase</fullName>
        <shortName evidence="14">PPO</shortName>
        <ecNumber evidence="14 15">1.3.99.-</ecNumber>
    </recommendedName>
</protein>
<evidence type="ECO:0000256" key="2">
    <source>
        <dbReference type="ARBA" id="ARBA00005073"/>
    </source>
</evidence>
<evidence type="ECO:0000256" key="11">
    <source>
        <dbReference type="ARBA" id="ARBA00023004"/>
    </source>
</evidence>
<evidence type="ECO:0000256" key="1">
    <source>
        <dbReference type="ARBA" id="ARBA00004651"/>
    </source>
</evidence>
<proteinExistence type="inferred from homology"/>
<reference evidence="16 17" key="1">
    <citation type="submission" date="2023-07" db="EMBL/GenBank/DDBJ databases">
        <title>Comparative genomics of wheat-associated soil bacteria to identify genetic determinants of phenazine resistance.</title>
        <authorList>
            <person name="Mouncey N."/>
        </authorList>
    </citation>
    <scope>NUCLEOTIDE SEQUENCE [LARGE SCALE GENOMIC DNA]</scope>
    <source>
        <strain evidence="16 17">W4I11</strain>
    </source>
</reference>
<keyword evidence="6 14" id="KW-0349">Heme</keyword>
<keyword evidence="10 14" id="KW-0560">Oxidoreductase</keyword>
<dbReference type="Pfam" id="PF03653">
    <property type="entry name" value="UPF0093"/>
    <property type="match status" value="1"/>
</dbReference>
<comment type="caution">
    <text evidence="16">The sequence shown here is derived from an EMBL/GenBank/DDBJ whole genome shotgun (WGS) entry which is preliminary data.</text>
</comment>
<comment type="subcellular location">
    <subcellularLocation>
        <location evidence="1 14">Cell membrane</location>
        <topology evidence="1 14">Multi-pass membrane protein</topology>
    </subcellularLocation>
</comment>
<feature type="transmembrane region" description="Helical" evidence="14">
    <location>
        <begin position="89"/>
        <end position="109"/>
    </location>
</feature>
<dbReference type="HAMAP" id="MF_02239">
    <property type="entry name" value="HemJ"/>
    <property type="match status" value="1"/>
</dbReference>
<keyword evidence="11 14" id="KW-0408">Iron</keyword>
<dbReference type="EC" id="1.3.99.-" evidence="14 15"/>
<comment type="cofactor">
    <cofactor evidence="14 15">
        <name>heme b</name>
        <dbReference type="ChEBI" id="CHEBI:60344"/>
    </cofactor>
    <text evidence="14 15">Binds 1 heme b (iron(II)-protoporphyrin IX) group per subunit.</text>
</comment>
<dbReference type="InterPro" id="IPR005265">
    <property type="entry name" value="HemJ-like"/>
</dbReference>
<keyword evidence="12 14" id="KW-0472">Membrane</keyword>
<feature type="transmembrane region" description="Helical" evidence="14">
    <location>
        <begin position="39"/>
        <end position="59"/>
    </location>
</feature>
<evidence type="ECO:0000256" key="5">
    <source>
        <dbReference type="ARBA" id="ARBA00022475"/>
    </source>
</evidence>